<evidence type="ECO:0000313" key="2">
    <source>
        <dbReference type="Proteomes" id="UP000058012"/>
    </source>
</evidence>
<dbReference type="EMBL" id="LLZS01000003">
    <property type="protein sequence ID" value="KUR72301.1"/>
    <property type="molecule type" value="Genomic_DNA"/>
</dbReference>
<keyword evidence="2" id="KW-1185">Reference proteome</keyword>
<dbReference type="STRING" id="1117702.AQZ52_03225"/>
<protein>
    <submittedName>
        <fullName evidence="1">Uncharacterized protein</fullName>
    </submittedName>
</protein>
<reference evidence="1 2" key="1">
    <citation type="submission" date="2015-10" db="EMBL/GenBank/DDBJ databases">
        <title>Draft genome sequence of Novosphingobium fuchskuhlense DSM 25065 isolated from a surface water sample of the southwest basin of Lake Grosse Fuchskuhle.</title>
        <authorList>
            <person name="Ruckert C."/>
            <person name="Winkler A."/>
            <person name="Glaeser J."/>
            <person name="Grossart H.-P."/>
            <person name="Kalinowski J."/>
            <person name="Glaeser S."/>
        </authorList>
    </citation>
    <scope>NUCLEOTIDE SEQUENCE [LARGE SCALE GENOMIC DNA]</scope>
    <source>
        <strain evidence="1 2">FNE08-7</strain>
    </source>
</reference>
<comment type="caution">
    <text evidence="1">The sequence shown here is derived from an EMBL/GenBank/DDBJ whole genome shotgun (WGS) entry which is preliminary data.</text>
</comment>
<proteinExistence type="predicted"/>
<organism evidence="1 2">
    <name type="scientific">Novosphingobium fuchskuhlense</name>
    <dbReference type="NCBI Taxonomy" id="1117702"/>
    <lineage>
        <taxon>Bacteria</taxon>
        <taxon>Pseudomonadati</taxon>
        <taxon>Pseudomonadota</taxon>
        <taxon>Alphaproteobacteria</taxon>
        <taxon>Sphingomonadales</taxon>
        <taxon>Sphingomonadaceae</taxon>
        <taxon>Novosphingobium</taxon>
    </lineage>
</organism>
<evidence type="ECO:0000313" key="1">
    <source>
        <dbReference type="EMBL" id="KUR72301.1"/>
    </source>
</evidence>
<dbReference type="AlphaFoldDB" id="A0A117UWS2"/>
<gene>
    <name evidence="1" type="ORF">AQZ52_03225</name>
</gene>
<accession>A0A117UWS2</accession>
<name>A0A117UWS2_9SPHN</name>
<sequence length="80" mass="9027">MATQLQFAELAREVGAVIEQPCKTVHDPCCGAKRFTTDLHVGKICSRIVIRSQERAPVLTLAESIEHCTCFFRQHKRLCV</sequence>
<dbReference type="Proteomes" id="UP000058012">
    <property type="component" value="Unassembled WGS sequence"/>
</dbReference>